<reference evidence="2" key="1">
    <citation type="submission" date="2014-08" db="EMBL/GenBank/DDBJ databases">
        <authorList>
            <person name="Edwards T."/>
        </authorList>
    </citation>
    <scope>NUCLEOTIDE SEQUENCE [LARGE SCALE GENOMIC DNA]</scope>
</reference>
<keyword evidence="2" id="KW-1185">Reference proteome</keyword>
<name>A0A0K0KVI9_9CAUD</name>
<sequence>MKDQSNIQVKNPSEKWDRAKSLLLESLYKPDSALRSCSHNQHCFDEMMELRDQVIDYVIALENPHSKPLSKWR</sequence>
<dbReference type="EMBL" id="KM359505">
    <property type="protein sequence ID" value="AIR93486.1"/>
    <property type="molecule type" value="Genomic_DNA"/>
</dbReference>
<organism evidence="1 2">
    <name type="scientific">Prochlorococcus phage P-TIM68</name>
    <dbReference type="NCBI Taxonomy" id="1542477"/>
    <lineage>
        <taxon>Viruses</taxon>
        <taxon>Duplodnaviria</taxon>
        <taxon>Heunggongvirae</taxon>
        <taxon>Uroviricota</taxon>
        <taxon>Caudoviricetes</taxon>
        <taxon>Pantevenvirales</taxon>
        <taxon>Kyanoviridae</taxon>
        <taxon>Haifavirus</taxon>
        <taxon>Haifavirus tim68</taxon>
    </lineage>
</organism>
<dbReference type="GeneID" id="26640204"/>
<accession>A0A0K0KVI9</accession>
<evidence type="ECO:0000313" key="1">
    <source>
        <dbReference type="EMBL" id="AIR93486.1"/>
    </source>
</evidence>
<protein>
    <submittedName>
        <fullName evidence="1">Uncharacterized protein</fullName>
    </submittedName>
</protein>
<evidence type="ECO:0000313" key="2">
    <source>
        <dbReference type="Proteomes" id="UP000207741"/>
    </source>
</evidence>
<proteinExistence type="predicted"/>
<dbReference type="OrthoDB" id="25893at10239"/>
<dbReference type="RefSeq" id="YP_009213660.1">
    <property type="nucleotide sequence ID" value="NC_028955.1"/>
</dbReference>
<dbReference type="KEGG" id="vg:26640204"/>
<dbReference type="Proteomes" id="UP000207741">
    <property type="component" value="Segment"/>
</dbReference>